<reference evidence="2" key="1">
    <citation type="journal article" date="2002" name="DNA Res.">
        <title>Complete genomic sequence of nitrogen-fixing symbiotic bacterium Bradyrhizobium japonicum USDA110.</title>
        <authorList>
            <person name="Kaneko T."/>
            <person name="Nakamura Y."/>
            <person name="Sato S."/>
            <person name="Minamisawa K."/>
            <person name="Uchiumi T."/>
            <person name="Sasamoto S."/>
            <person name="Watanabe A."/>
            <person name="Idesawa K."/>
            <person name="Iriguchi M."/>
            <person name="Kawashima K."/>
            <person name="Kohara M."/>
            <person name="Matsumoto M."/>
            <person name="Shimpo S."/>
            <person name="Tsuruoka H."/>
            <person name="Wada T."/>
            <person name="Yamada M."/>
            <person name="Tabata S."/>
        </authorList>
    </citation>
    <scope>NUCLEOTIDE SEQUENCE [LARGE SCALE GENOMIC DNA]</scope>
    <source>
        <strain evidence="2">JCM 10833 / BCRC 13528 / IAM 13628 / NBRC 14792 / USDA 110</strain>
    </source>
</reference>
<dbReference type="KEGG" id="bja:bsl3786"/>
<accession>Q89NQ2</accession>
<keyword evidence="2" id="KW-1185">Reference proteome</keyword>
<dbReference type="AlphaFoldDB" id="Q89NQ2"/>
<proteinExistence type="predicted"/>
<dbReference type="EMBL" id="BA000040">
    <property type="protein sequence ID" value="BAC49051.1"/>
    <property type="molecule type" value="Genomic_DNA"/>
</dbReference>
<dbReference type="Proteomes" id="UP000002526">
    <property type="component" value="Chromosome"/>
</dbReference>
<protein>
    <submittedName>
        <fullName evidence="1">Bsl3786 protein</fullName>
    </submittedName>
</protein>
<gene>
    <name evidence="1" type="ordered locus">bsl3786</name>
</gene>
<dbReference type="InParanoid" id="Q89NQ2"/>
<sequence length="60" mass="6812">MWNDQRSRLGEIVRRIFCAMHHIENATDDGELARQHGSPTPPKLVDMLLTPGSRGIILEM</sequence>
<evidence type="ECO:0000313" key="1">
    <source>
        <dbReference type="EMBL" id="BAC49051.1"/>
    </source>
</evidence>
<dbReference type="EnsemblBacteria" id="BAC49051">
    <property type="protein sequence ID" value="BAC49051"/>
    <property type="gene ID" value="BAC49051"/>
</dbReference>
<evidence type="ECO:0000313" key="2">
    <source>
        <dbReference type="Proteomes" id="UP000002526"/>
    </source>
</evidence>
<organism evidence="1 2">
    <name type="scientific">Bradyrhizobium diazoefficiens (strain JCM 10833 / BCRC 13528 / IAM 13628 / NBRC 14792 / USDA 110)</name>
    <dbReference type="NCBI Taxonomy" id="224911"/>
    <lineage>
        <taxon>Bacteria</taxon>
        <taxon>Pseudomonadati</taxon>
        <taxon>Pseudomonadota</taxon>
        <taxon>Alphaproteobacteria</taxon>
        <taxon>Hyphomicrobiales</taxon>
        <taxon>Nitrobacteraceae</taxon>
        <taxon>Bradyrhizobium</taxon>
    </lineage>
</organism>
<name>Q89NQ2_BRADU</name>
<dbReference type="HOGENOM" id="CLU_2932172_0_0_5"/>